<reference evidence="5 6" key="1">
    <citation type="submission" date="2023-08" db="EMBL/GenBank/DDBJ databases">
        <title>Black Yeasts Isolated from many extreme environments.</title>
        <authorList>
            <person name="Coleine C."/>
            <person name="Stajich J.E."/>
            <person name="Selbmann L."/>
        </authorList>
    </citation>
    <scope>NUCLEOTIDE SEQUENCE [LARGE SCALE GENOMIC DNA]</scope>
    <source>
        <strain evidence="5 6">CCFEE 5792</strain>
    </source>
</reference>
<dbReference type="PANTHER" id="PTHR43167:SF1">
    <property type="entry name" value="PUTATIVE (AFU_ORTHOLOGUE AFUA_6G01830)-RELATED"/>
    <property type="match status" value="1"/>
</dbReference>
<evidence type="ECO:0000313" key="5">
    <source>
        <dbReference type="EMBL" id="KAK5053683.1"/>
    </source>
</evidence>
<evidence type="ECO:0000313" key="6">
    <source>
        <dbReference type="Proteomes" id="UP001358417"/>
    </source>
</evidence>
<proteinExistence type="inferred from homology"/>
<keyword evidence="1" id="KW-0489">Methyltransferase</keyword>
<dbReference type="SUPFAM" id="SSF53335">
    <property type="entry name" value="S-adenosyl-L-methionine-dependent methyltransferases"/>
    <property type="match status" value="1"/>
</dbReference>
<organism evidence="5 6">
    <name type="scientific">Exophiala bonariae</name>
    <dbReference type="NCBI Taxonomy" id="1690606"/>
    <lineage>
        <taxon>Eukaryota</taxon>
        <taxon>Fungi</taxon>
        <taxon>Dikarya</taxon>
        <taxon>Ascomycota</taxon>
        <taxon>Pezizomycotina</taxon>
        <taxon>Eurotiomycetes</taxon>
        <taxon>Chaetothyriomycetidae</taxon>
        <taxon>Chaetothyriales</taxon>
        <taxon>Herpotrichiellaceae</taxon>
        <taxon>Exophiala</taxon>
    </lineage>
</organism>
<evidence type="ECO:0000256" key="3">
    <source>
        <dbReference type="ARBA" id="ARBA00022691"/>
    </source>
</evidence>
<gene>
    <name evidence="5" type="ORF">LTR84_001644</name>
</gene>
<dbReference type="Pfam" id="PF13578">
    <property type="entry name" value="Methyltransf_24"/>
    <property type="match status" value="1"/>
</dbReference>
<dbReference type="AlphaFoldDB" id="A0AAV9NB61"/>
<dbReference type="GO" id="GO:0032259">
    <property type="term" value="P:methylation"/>
    <property type="evidence" value="ECO:0007669"/>
    <property type="project" value="UniProtKB-KW"/>
</dbReference>
<dbReference type="PANTHER" id="PTHR43167">
    <property type="entry name" value="PUTATIVE (AFU_ORTHOLOGUE AFUA_6G01830)-RELATED"/>
    <property type="match status" value="1"/>
</dbReference>
<name>A0AAV9NB61_9EURO</name>
<keyword evidence="2" id="KW-0808">Transferase</keyword>
<comment type="caution">
    <text evidence="5">The sequence shown here is derived from an EMBL/GenBank/DDBJ whole genome shotgun (WGS) entry which is preliminary data.</text>
</comment>
<dbReference type="RefSeq" id="XP_064706808.1">
    <property type="nucleotide sequence ID" value="XM_064845263.1"/>
</dbReference>
<keyword evidence="3" id="KW-0949">S-adenosyl-L-methionine</keyword>
<dbReference type="PROSITE" id="PS51682">
    <property type="entry name" value="SAM_OMT_I"/>
    <property type="match status" value="1"/>
</dbReference>
<evidence type="ECO:0000256" key="4">
    <source>
        <dbReference type="ARBA" id="ARBA00023453"/>
    </source>
</evidence>
<sequence length="243" mass="26699">MSPTSPVDAPQHIMQLLSSLHKRSLEQEAVISKSGRVFSAKVLGDLEDQFPSGNSAADFDQLMLDKFIALDEDKCQFTYQLINVMGATNIVEAGTSFGVSTIYLALAVANTKAATGKPGRVIATEKELEKAKIARQYWTECGTSVSEQIELREGDLLETLKANLPKVDLLLLDIWSALALPTLKLVQPHLRYGAVVLTDNTISGAEGYADLLAYFQDPENGFHNMTLPFSNGFEMSVYLPRRQ</sequence>
<dbReference type="GeneID" id="89969860"/>
<dbReference type="InterPro" id="IPR029063">
    <property type="entry name" value="SAM-dependent_MTases_sf"/>
</dbReference>
<dbReference type="Proteomes" id="UP001358417">
    <property type="component" value="Unassembled WGS sequence"/>
</dbReference>
<dbReference type="EMBL" id="JAVRRD010000011">
    <property type="protein sequence ID" value="KAK5053683.1"/>
    <property type="molecule type" value="Genomic_DNA"/>
</dbReference>
<accession>A0AAV9NB61</accession>
<evidence type="ECO:0000256" key="1">
    <source>
        <dbReference type="ARBA" id="ARBA00022603"/>
    </source>
</evidence>
<keyword evidence="6" id="KW-1185">Reference proteome</keyword>
<dbReference type="Gene3D" id="3.40.50.150">
    <property type="entry name" value="Vaccinia Virus protein VP39"/>
    <property type="match status" value="1"/>
</dbReference>
<evidence type="ECO:0000256" key="2">
    <source>
        <dbReference type="ARBA" id="ARBA00022679"/>
    </source>
</evidence>
<dbReference type="InterPro" id="IPR002935">
    <property type="entry name" value="SAM_O-MeTrfase"/>
</dbReference>
<protein>
    <recommendedName>
        <fullName evidence="7">O-methyltransferase</fullName>
    </recommendedName>
</protein>
<dbReference type="GO" id="GO:0008171">
    <property type="term" value="F:O-methyltransferase activity"/>
    <property type="evidence" value="ECO:0007669"/>
    <property type="project" value="InterPro"/>
</dbReference>
<comment type="similarity">
    <text evidence="4">Belongs to the class I-like SAM-binding methyltransferase superfamily. Cation-dependent O-methyltransferase family.</text>
</comment>
<evidence type="ECO:0008006" key="7">
    <source>
        <dbReference type="Google" id="ProtNLM"/>
    </source>
</evidence>